<comment type="caution">
    <text evidence="1">The sequence shown here is derived from an EMBL/GenBank/DDBJ whole genome shotgun (WGS) entry which is preliminary data.</text>
</comment>
<keyword evidence="2" id="KW-1185">Reference proteome</keyword>
<dbReference type="AlphaFoldDB" id="A0A822YWB1"/>
<dbReference type="Proteomes" id="UP000607653">
    <property type="component" value="Unassembled WGS sequence"/>
</dbReference>
<evidence type="ECO:0000313" key="1">
    <source>
        <dbReference type="EMBL" id="DAD35425.1"/>
    </source>
</evidence>
<evidence type="ECO:0000313" key="2">
    <source>
        <dbReference type="Proteomes" id="UP000607653"/>
    </source>
</evidence>
<protein>
    <submittedName>
        <fullName evidence="1">Uncharacterized protein</fullName>
    </submittedName>
</protein>
<gene>
    <name evidence="1" type="ORF">HUJ06_006065</name>
</gene>
<sequence length="36" mass="4028">MPTKGKVVSYAQSEGKTRLNNIPTKIFTGIRTCRQC</sequence>
<name>A0A822YWB1_NELNU</name>
<proteinExistence type="predicted"/>
<organism evidence="1 2">
    <name type="scientific">Nelumbo nucifera</name>
    <name type="common">Sacred lotus</name>
    <dbReference type="NCBI Taxonomy" id="4432"/>
    <lineage>
        <taxon>Eukaryota</taxon>
        <taxon>Viridiplantae</taxon>
        <taxon>Streptophyta</taxon>
        <taxon>Embryophyta</taxon>
        <taxon>Tracheophyta</taxon>
        <taxon>Spermatophyta</taxon>
        <taxon>Magnoliopsida</taxon>
        <taxon>Proteales</taxon>
        <taxon>Nelumbonaceae</taxon>
        <taxon>Nelumbo</taxon>
    </lineage>
</organism>
<accession>A0A822YWB1</accession>
<reference evidence="1 2" key="1">
    <citation type="journal article" date="2020" name="Mol. Biol. Evol.">
        <title>Distinct Expression and Methylation Patterns for Genes with Different Fates following a Single Whole-Genome Duplication in Flowering Plants.</title>
        <authorList>
            <person name="Shi T."/>
            <person name="Rahmani R.S."/>
            <person name="Gugger P.F."/>
            <person name="Wang M."/>
            <person name="Li H."/>
            <person name="Zhang Y."/>
            <person name="Li Z."/>
            <person name="Wang Q."/>
            <person name="Van de Peer Y."/>
            <person name="Marchal K."/>
            <person name="Chen J."/>
        </authorList>
    </citation>
    <scope>NUCLEOTIDE SEQUENCE [LARGE SCALE GENOMIC DNA]</scope>
    <source>
        <tissue evidence="1">Leaf</tissue>
    </source>
</reference>
<dbReference type="EMBL" id="DUZY01000004">
    <property type="protein sequence ID" value="DAD35425.1"/>
    <property type="molecule type" value="Genomic_DNA"/>
</dbReference>